<organism evidence="2 3">
    <name type="scientific">Thalassospira mesophila</name>
    <dbReference type="NCBI Taxonomy" id="1293891"/>
    <lineage>
        <taxon>Bacteria</taxon>
        <taxon>Pseudomonadati</taxon>
        <taxon>Pseudomonadota</taxon>
        <taxon>Alphaproteobacteria</taxon>
        <taxon>Rhodospirillales</taxon>
        <taxon>Thalassospiraceae</taxon>
        <taxon>Thalassospira</taxon>
    </lineage>
</organism>
<comment type="caution">
    <text evidence="2">The sequence shown here is derived from an EMBL/GenBank/DDBJ whole genome shotgun (WGS) entry which is preliminary data.</text>
</comment>
<keyword evidence="3" id="KW-1185">Reference proteome</keyword>
<dbReference type="Proteomes" id="UP000193391">
    <property type="component" value="Unassembled WGS sequence"/>
</dbReference>
<evidence type="ECO:0000259" key="1">
    <source>
        <dbReference type="Pfam" id="PF09361"/>
    </source>
</evidence>
<dbReference type="STRING" id="1293891.TMES_11930"/>
<dbReference type="InterPro" id="IPR010127">
    <property type="entry name" value="Phasin_subfam-1"/>
</dbReference>
<reference evidence="2 3" key="1">
    <citation type="submission" date="2014-03" db="EMBL/GenBank/DDBJ databases">
        <title>The draft genome sequence of Thalassospira mesophila JCM 18969.</title>
        <authorList>
            <person name="Lai Q."/>
            <person name="Shao Z."/>
        </authorList>
    </citation>
    <scope>NUCLEOTIDE SEQUENCE [LARGE SCALE GENOMIC DNA]</scope>
    <source>
        <strain evidence="2 3">JCM 18969</strain>
    </source>
</reference>
<dbReference type="OrthoDB" id="9812006at2"/>
<proteinExistence type="predicted"/>
<sequence length="151" mass="16512">MTAAKKATNPFFDVDFTKFTTDFKMPGIDINEMMAFQRKNMEALTKANKIAFDGFQAVAQRQSEIFKTMMEKATTQGKDFSATSGETPMAAAAKQTAAAKTAYEDALNNAKELSGIVSKSQEEALGLLQSRFTESLDELKVAIEKTETAAK</sequence>
<feature type="domain" description="Phasin" evidence="1">
    <location>
        <begin position="32"/>
        <end position="132"/>
    </location>
</feature>
<evidence type="ECO:0000313" key="3">
    <source>
        <dbReference type="Proteomes" id="UP000193391"/>
    </source>
</evidence>
<accession>A0A1Y2L0Y2</accession>
<evidence type="ECO:0000313" key="2">
    <source>
        <dbReference type="EMBL" id="OSQ38501.1"/>
    </source>
</evidence>
<gene>
    <name evidence="2" type="ORF">TMES_11930</name>
</gene>
<dbReference type="Pfam" id="PF09361">
    <property type="entry name" value="Phasin_2"/>
    <property type="match status" value="1"/>
</dbReference>
<name>A0A1Y2L0Y2_9PROT</name>
<dbReference type="NCBIfam" id="TIGR01841">
    <property type="entry name" value="phasin"/>
    <property type="match status" value="1"/>
</dbReference>
<dbReference type="EMBL" id="JFKA01000004">
    <property type="protein sequence ID" value="OSQ38501.1"/>
    <property type="molecule type" value="Genomic_DNA"/>
</dbReference>
<protein>
    <submittedName>
        <fullName evidence="2">Phasin</fullName>
    </submittedName>
</protein>
<dbReference type="InterPro" id="IPR018968">
    <property type="entry name" value="Phasin"/>
</dbReference>
<dbReference type="RefSeq" id="WP_085582741.1">
    <property type="nucleotide sequence ID" value="NZ_JFKA01000004.1"/>
</dbReference>
<dbReference type="AlphaFoldDB" id="A0A1Y2L0Y2"/>